<evidence type="ECO:0000256" key="1">
    <source>
        <dbReference type="SAM" id="MobiDB-lite"/>
    </source>
</evidence>
<name>A0A7C9RVH9_9PSEU</name>
<evidence type="ECO:0000313" key="2">
    <source>
        <dbReference type="EMBL" id="NGY61722.1"/>
    </source>
</evidence>
<accession>A0A7C9RVH9</accession>
<dbReference type="AlphaFoldDB" id="A0A7C9RVH9"/>
<sequence>MKIAIGIAIVIAAATVGIVATPDSRKSATPTTPDPISAPPVSSTVVTEVTTVTVTNPAQPESLVKIDNRLGYGALKLHMTPEEAVAAGLEGLELEPGAGACSIAENVAISRKYGIERITLPAESTTSLGIGVGSTVADVKKAYPNAKPFRGGFSVELNDTGGYTFSVTSKLNGPFADTDKVEAVKLMASLVECPNAAL</sequence>
<reference evidence="2 3" key="1">
    <citation type="submission" date="2020-03" db="EMBL/GenBank/DDBJ databases">
        <title>Isolation and identification of active actinomycetes.</title>
        <authorList>
            <person name="Sun X."/>
        </authorList>
    </citation>
    <scope>NUCLEOTIDE SEQUENCE [LARGE SCALE GENOMIC DNA]</scope>
    <source>
        <strain evidence="2 3">NEAU-D13</strain>
    </source>
</reference>
<dbReference type="EMBL" id="JAAMPJ010000006">
    <property type="protein sequence ID" value="NGY61722.1"/>
    <property type="molecule type" value="Genomic_DNA"/>
</dbReference>
<proteinExistence type="predicted"/>
<organism evidence="2 3">
    <name type="scientific">Lentzea alba</name>
    <dbReference type="NCBI Taxonomy" id="2714351"/>
    <lineage>
        <taxon>Bacteria</taxon>
        <taxon>Bacillati</taxon>
        <taxon>Actinomycetota</taxon>
        <taxon>Actinomycetes</taxon>
        <taxon>Pseudonocardiales</taxon>
        <taxon>Pseudonocardiaceae</taxon>
        <taxon>Lentzea</taxon>
    </lineage>
</organism>
<keyword evidence="3" id="KW-1185">Reference proteome</keyword>
<protein>
    <submittedName>
        <fullName evidence="2">Uncharacterized protein</fullName>
    </submittedName>
</protein>
<comment type="caution">
    <text evidence="2">The sequence shown here is derived from an EMBL/GenBank/DDBJ whole genome shotgun (WGS) entry which is preliminary data.</text>
</comment>
<dbReference type="RefSeq" id="WP_166048501.1">
    <property type="nucleotide sequence ID" value="NZ_JAAMPJ010000006.1"/>
</dbReference>
<evidence type="ECO:0000313" key="3">
    <source>
        <dbReference type="Proteomes" id="UP000481360"/>
    </source>
</evidence>
<dbReference type="Proteomes" id="UP000481360">
    <property type="component" value="Unassembled WGS sequence"/>
</dbReference>
<gene>
    <name evidence="2" type="ORF">G7043_22600</name>
</gene>
<feature type="region of interest" description="Disordered" evidence="1">
    <location>
        <begin position="23"/>
        <end position="42"/>
    </location>
</feature>